<proteinExistence type="predicted"/>
<comment type="caution">
    <text evidence="6">The sequence shown here is derived from an EMBL/GenBank/DDBJ whole genome shotgun (WGS) entry which is preliminary data.</text>
</comment>
<keyword evidence="3" id="KW-0238">DNA-binding</keyword>
<sequence>MAEKKKYQIKVQGQLVPVSKEVYLTYYRMRRHERHLEEKDIAHGVFYYSALDTEETNGEDAIPDLVSLRVEDMVMNKLMAEKLHQCLAQLAKDDRNLIYALYFQRKTQVELEKETGIKQQTISYRERQIRMKLKKMMEK</sequence>
<dbReference type="InterPro" id="IPR007630">
    <property type="entry name" value="RNA_pol_sigma70_r4"/>
</dbReference>
<protein>
    <submittedName>
        <fullName evidence="6">Sigma-70 family RNA polymerase sigma factor</fullName>
    </submittedName>
</protein>
<keyword evidence="4" id="KW-0804">Transcription</keyword>
<evidence type="ECO:0000256" key="4">
    <source>
        <dbReference type="ARBA" id="ARBA00023163"/>
    </source>
</evidence>
<dbReference type="InterPro" id="IPR036388">
    <property type="entry name" value="WH-like_DNA-bd_sf"/>
</dbReference>
<name>A0A3D2SBE8_9BACE</name>
<evidence type="ECO:0000259" key="5">
    <source>
        <dbReference type="Pfam" id="PF04545"/>
    </source>
</evidence>
<dbReference type="NCBIfam" id="TIGR02937">
    <property type="entry name" value="sigma70-ECF"/>
    <property type="match status" value="1"/>
</dbReference>
<dbReference type="GO" id="GO:0006352">
    <property type="term" value="P:DNA-templated transcription initiation"/>
    <property type="evidence" value="ECO:0007669"/>
    <property type="project" value="InterPro"/>
</dbReference>
<dbReference type="AlphaFoldDB" id="A0A3D2SBE8"/>
<evidence type="ECO:0000313" key="6">
    <source>
        <dbReference type="EMBL" id="HCK23582.1"/>
    </source>
</evidence>
<dbReference type="Gene3D" id="1.10.10.10">
    <property type="entry name" value="Winged helix-like DNA-binding domain superfamily/Winged helix DNA-binding domain"/>
    <property type="match status" value="1"/>
</dbReference>
<dbReference type="EMBL" id="DPVG01000077">
    <property type="protein sequence ID" value="HCK23582.1"/>
    <property type="molecule type" value="Genomic_DNA"/>
</dbReference>
<feature type="domain" description="RNA polymerase sigma-70 region 4" evidence="5">
    <location>
        <begin position="86"/>
        <end position="135"/>
    </location>
</feature>
<evidence type="ECO:0000256" key="2">
    <source>
        <dbReference type="ARBA" id="ARBA00023082"/>
    </source>
</evidence>
<evidence type="ECO:0000313" key="7">
    <source>
        <dbReference type="Proteomes" id="UP000263098"/>
    </source>
</evidence>
<dbReference type="SUPFAM" id="SSF88659">
    <property type="entry name" value="Sigma3 and sigma4 domains of RNA polymerase sigma factors"/>
    <property type="match status" value="1"/>
</dbReference>
<dbReference type="Pfam" id="PF04545">
    <property type="entry name" value="Sigma70_r4"/>
    <property type="match status" value="1"/>
</dbReference>
<dbReference type="GO" id="GO:0016987">
    <property type="term" value="F:sigma factor activity"/>
    <property type="evidence" value="ECO:0007669"/>
    <property type="project" value="UniProtKB-KW"/>
</dbReference>
<dbReference type="InterPro" id="IPR013324">
    <property type="entry name" value="RNA_pol_sigma_r3/r4-like"/>
</dbReference>
<keyword evidence="1" id="KW-0805">Transcription regulation</keyword>
<accession>A0A3D2SBE8</accession>
<dbReference type="GO" id="GO:0003677">
    <property type="term" value="F:DNA binding"/>
    <property type="evidence" value="ECO:0007669"/>
    <property type="project" value="UniProtKB-KW"/>
</dbReference>
<reference evidence="6 7" key="1">
    <citation type="journal article" date="2018" name="Nat. Biotechnol.">
        <title>A standardized bacterial taxonomy based on genome phylogeny substantially revises the tree of life.</title>
        <authorList>
            <person name="Parks D.H."/>
            <person name="Chuvochina M."/>
            <person name="Waite D.W."/>
            <person name="Rinke C."/>
            <person name="Skarshewski A."/>
            <person name="Chaumeil P.A."/>
            <person name="Hugenholtz P."/>
        </authorList>
    </citation>
    <scope>NUCLEOTIDE SEQUENCE [LARGE SCALE GENOMIC DNA]</scope>
    <source>
        <strain evidence="6">UBA9667</strain>
    </source>
</reference>
<dbReference type="PANTHER" id="PTHR30385">
    <property type="entry name" value="SIGMA FACTOR F FLAGELLAR"/>
    <property type="match status" value="1"/>
</dbReference>
<keyword evidence="2" id="KW-0731">Sigma factor</keyword>
<gene>
    <name evidence="6" type="ORF">DHW31_02180</name>
</gene>
<organism evidence="6 7">
    <name type="scientific">Bacteroides graminisolvens</name>
    <dbReference type="NCBI Taxonomy" id="477666"/>
    <lineage>
        <taxon>Bacteria</taxon>
        <taxon>Pseudomonadati</taxon>
        <taxon>Bacteroidota</taxon>
        <taxon>Bacteroidia</taxon>
        <taxon>Bacteroidales</taxon>
        <taxon>Bacteroidaceae</taxon>
        <taxon>Bacteroides</taxon>
    </lineage>
</organism>
<dbReference type="Proteomes" id="UP000263098">
    <property type="component" value="Unassembled WGS sequence"/>
</dbReference>
<evidence type="ECO:0000256" key="3">
    <source>
        <dbReference type="ARBA" id="ARBA00023125"/>
    </source>
</evidence>
<dbReference type="InterPro" id="IPR014284">
    <property type="entry name" value="RNA_pol_sigma-70_dom"/>
</dbReference>
<evidence type="ECO:0000256" key="1">
    <source>
        <dbReference type="ARBA" id="ARBA00023015"/>
    </source>
</evidence>